<reference evidence="3 4" key="1">
    <citation type="submission" date="2022-06" db="EMBL/GenBank/DDBJ databases">
        <title>Genomic Encyclopedia of Archaeal and Bacterial Type Strains, Phase II (KMG-II): from individual species to whole genera.</title>
        <authorList>
            <person name="Goeker M."/>
        </authorList>
    </citation>
    <scope>NUCLEOTIDE SEQUENCE [LARGE SCALE GENOMIC DNA]</scope>
    <source>
        <strain evidence="3 4">DSM 45037</strain>
    </source>
</reference>
<dbReference type="Pfam" id="PF13622">
    <property type="entry name" value="4HBT_3"/>
    <property type="match status" value="1"/>
</dbReference>
<dbReference type="InterPro" id="IPR049449">
    <property type="entry name" value="TesB_ACOT8-like_N"/>
</dbReference>
<evidence type="ECO:0000259" key="2">
    <source>
        <dbReference type="Pfam" id="PF20789"/>
    </source>
</evidence>
<dbReference type="EMBL" id="JAMTCG010000003">
    <property type="protein sequence ID" value="MCP2160849.1"/>
    <property type="molecule type" value="Genomic_DNA"/>
</dbReference>
<keyword evidence="4" id="KW-1185">Reference proteome</keyword>
<comment type="caution">
    <text evidence="3">The sequence shown here is derived from an EMBL/GenBank/DDBJ whole genome shotgun (WGS) entry which is preliminary data.</text>
</comment>
<feature type="domain" description="Acyl-CoA thioesterase-like C-terminal" evidence="2">
    <location>
        <begin position="134"/>
        <end position="252"/>
    </location>
</feature>
<name>A0ABT1H0T1_9NOCA</name>
<evidence type="ECO:0000313" key="3">
    <source>
        <dbReference type="EMBL" id="MCP2160849.1"/>
    </source>
</evidence>
<dbReference type="Gene3D" id="2.40.160.210">
    <property type="entry name" value="Acyl-CoA thioesterase, double hotdog domain"/>
    <property type="match status" value="1"/>
</dbReference>
<dbReference type="InterPro" id="IPR029069">
    <property type="entry name" value="HotDog_dom_sf"/>
</dbReference>
<evidence type="ECO:0000313" key="4">
    <source>
        <dbReference type="Proteomes" id="UP001205740"/>
    </source>
</evidence>
<gene>
    <name evidence="3" type="ORF">LX12_002036</name>
</gene>
<sequence length="275" mass="29365">MIRFFDVDEPATPGGEPRYRATEIALAGWGPDHVAGPAVVGLLAQVLEDAHGVDGFVPARLTVELLRTFRTAPTTVHTEIVRTGRRIVVARAEAVQNDHVVAIATFVQYKRTENAPGERWLPDLTVPAPPALDDPSSEAAAWYHSASSGWTTELSDHLNADRFTAWWKPPQVTAGREPSPYARAVMVSEWTSLVTNIGTDWVGYINGDLTVALSRVPSSEWVGVQALSHLDADGIAVGTSVITDRDGAIGSGTVTAIANAHPSVDKSSTPSGSDR</sequence>
<dbReference type="Pfam" id="PF20789">
    <property type="entry name" value="4HBT_3C"/>
    <property type="match status" value="1"/>
</dbReference>
<dbReference type="InterPro" id="IPR049450">
    <property type="entry name" value="ACOT8-like_C"/>
</dbReference>
<evidence type="ECO:0000259" key="1">
    <source>
        <dbReference type="Pfam" id="PF13622"/>
    </source>
</evidence>
<accession>A0ABT1H0T1</accession>
<dbReference type="SUPFAM" id="SSF54637">
    <property type="entry name" value="Thioesterase/thiol ester dehydrase-isomerase"/>
    <property type="match status" value="1"/>
</dbReference>
<dbReference type="RefSeq" id="WP_253654409.1">
    <property type="nucleotide sequence ID" value="NZ_BAAAOE010000003.1"/>
</dbReference>
<feature type="domain" description="Acyl-CoA thioesterase-like N-terminal HotDog" evidence="1">
    <location>
        <begin position="29"/>
        <end position="107"/>
    </location>
</feature>
<dbReference type="Proteomes" id="UP001205740">
    <property type="component" value="Unassembled WGS sequence"/>
</dbReference>
<organism evidence="3 4">
    <name type="scientific">Williamsia serinedens</name>
    <dbReference type="NCBI Taxonomy" id="391736"/>
    <lineage>
        <taxon>Bacteria</taxon>
        <taxon>Bacillati</taxon>
        <taxon>Actinomycetota</taxon>
        <taxon>Actinomycetes</taxon>
        <taxon>Mycobacteriales</taxon>
        <taxon>Nocardiaceae</taxon>
        <taxon>Williamsia</taxon>
    </lineage>
</organism>
<proteinExistence type="predicted"/>
<protein>
    <submittedName>
        <fullName evidence="3">Thioesterase-like superfamily protein</fullName>
    </submittedName>
</protein>
<dbReference type="InterPro" id="IPR042171">
    <property type="entry name" value="Acyl-CoA_hotdog"/>
</dbReference>